<protein>
    <recommendedName>
        <fullName evidence="1">Amidohydrolase 3 domain-containing protein</fullName>
    </recommendedName>
</protein>
<organism evidence="2 3">
    <name type="scientific">Piscibacillus halophilus</name>
    <dbReference type="NCBI Taxonomy" id="571933"/>
    <lineage>
        <taxon>Bacteria</taxon>
        <taxon>Bacillati</taxon>
        <taxon>Bacillota</taxon>
        <taxon>Bacilli</taxon>
        <taxon>Bacillales</taxon>
        <taxon>Bacillaceae</taxon>
        <taxon>Piscibacillus</taxon>
    </lineage>
</organism>
<dbReference type="PANTHER" id="PTHR22642:SF2">
    <property type="entry name" value="PROTEIN LONG AFTER FAR-RED 3"/>
    <property type="match status" value="1"/>
</dbReference>
<reference evidence="2 3" key="1">
    <citation type="submission" date="2016-10" db="EMBL/GenBank/DDBJ databases">
        <authorList>
            <person name="de Groot N.N."/>
        </authorList>
    </citation>
    <scope>NUCLEOTIDE SEQUENCE [LARGE SCALE GENOMIC DNA]</scope>
    <source>
        <strain evidence="2 3">DSM 21633</strain>
    </source>
</reference>
<dbReference type="SUPFAM" id="SSF51338">
    <property type="entry name" value="Composite domain of metallo-dependent hydrolases"/>
    <property type="match status" value="1"/>
</dbReference>
<feature type="domain" description="Amidohydrolase 3" evidence="1">
    <location>
        <begin position="55"/>
        <end position="525"/>
    </location>
</feature>
<dbReference type="OrthoDB" id="9767366at2"/>
<evidence type="ECO:0000313" key="3">
    <source>
        <dbReference type="Proteomes" id="UP000199427"/>
    </source>
</evidence>
<dbReference type="EMBL" id="FOES01000062">
    <property type="protein sequence ID" value="SER22731.1"/>
    <property type="molecule type" value="Genomic_DNA"/>
</dbReference>
<dbReference type="RefSeq" id="WP_091776163.1">
    <property type="nucleotide sequence ID" value="NZ_CAESCL010000109.1"/>
</dbReference>
<evidence type="ECO:0000313" key="2">
    <source>
        <dbReference type="EMBL" id="SER22731.1"/>
    </source>
</evidence>
<gene>
    <name evidence="2" type="ORF">SAMN05216362_16211</name>
</gene>
<dbReference type="InterPro" id="IPR033932">
    <property type="entry name" value="YtcJ-like"/>
</dbReference>
<dbReference type="Proteomes" id="UP000199427">
    <property type="component" value="Unassembled WGS sequence"/>
</dbReference>
<sequence length="531" mass="59733">MGRLLYGGKIYTMTGPNETVEAIYIENGKIVATGKLDQLKDRFANQIEQDIELQGTIFPGFIDSHLHIIGHGEKLLRLDLSQVQSRQEVIHKISEAASVVKDGDWLIGEGFNENNWDDPIMIHRKELDEVSNGHPVVLTRVCRHALVANSKAMELSGVSEKTENVSGGVIERDFYGHLTGAFHDQAQELIKEYMPIPDLNYLKKAVKTSIQDLLSKGIVSGHSEDLSYYGGFKQTYDAFKEVIPEDQQFRAHLLVHHEVVDDLHREGHKPQQQDDWLEFGAMKLFVDGALGGRTALLSEPYSDDPTTDGVAIHSDEALEELVLKARQYHMPIAVHAIGDLALEKIVNLIEQYPPPQGMKDRLIHGQIMRPDLIKRLKNKPVIIDIQPLFVSSDFPWVIERVGEKRANESYPWKSYLKEGLLCAGGSDAPIESVEPLLSIDAAVNRRSAYDGHVYNSEECLSIYEAIELYTVNPAKVIGKEHIQGKIAEGYYADFVILDQDPFQINKDELHKIKVLNTIVNGEIVYSNDDHM</sequence>
<name>A0A1H9MGS4_9BACI</name>
<dbReference type="STRING" id="571933.SAMN05216362_16211"/>
<evidence type="ECO:0000259" key="1">
    <source>
        <dbReference type="Pfam" id="PF07969"/>
    </source>
</evidence>
<dbReference type="Gene3D" id="3.20.20.140">
    <property type="entry name" value="Metal-dependent hydrolases"/>
    <property type="match status" value="1"/>
</dbReference>
<dbReference type="Pfam" id="PF07969">
    <property type="entry name" value="Amidohydro_3"/>
    <property type="match status" value="1"/>
</dbReference>
<accession>A0A1H9MGS4</accession>
<keyword evidence="3" id="KW-1185">Reference proteome</keyword>
<dbReference type="CDD" id="cd01300">
    <property type="entry name" value="YtcJ_like"/>
    <property type="match status" value="1"/>
</dbReference>
<dbReference type="Gene3D" id="3.10.310.70">
    <property type="match status" value="1"/>
</dbReference>
<dbReference type="GO" id="GO:0016810">
    <property type="term" value="F:hydrolase activity, acting on carbon-nitrogen (but not peptide) bonds"/>
    <property type="evidence" value="ECO:0007669"/>
    <property type="project" value="InterPro"/>
</dbReference>
<dbReference type="PANTHER" id="PTHR22642">
    <property type="entry name" value="IMIDAZOLONEPROPIONASE"/>
    <property type="match status" value="1"/>
</dbReference>
<dbReference type="SUPFAM" id="SSF51556">
    <property type="entry name" value="Metallo-dependent hydrolases"/>
    <property type="match status" value="1"/>
</dbReference>
<proteinExistence type="predicted"/>
<dbReference type="InterPro" id="IPR032466">
    <property type="entry name" value="Metal_Hydrolase"/>
</dbReference>
<dbReference type="InterPro" id="IPR011059">
    <property type="entry name" value="Metal-dep_hydrolase_composite"/>
</dbReference>
<dbReference type="AlphaFoldDB" id="A0A1H9MGS4"/>
<dbReference type="Gene3D" id="2.30.40.10">
    <property type="entry name" value="Urease, subunit C, domain 1"/>
    <property type="match status" value="1"/>
</dbReference>
<dbReference type="InterPro" id="IPR013108">
    <property type="entry name" value="Amidohydro_3"/>
</dbReference>